<dbReference type="Proteomes" id="UP001055634">
    <property type="component" value="Segment"/>
</dbReference>
<name>A0A9E7N4L3_9CAUD</name>
<sequence>MDAELTPKQWEHRFARCLVGPRNPLPAGMPYTLEHLRELNWERCSSQERSGHLWDARTILAEIERQGYVLVKKDKS</sequence>
<protein>
    <submittedName>
        <fullName evidence="1">Uncharacterized protein</fullName>
    </submittedName>
</protein>
<organism evidence="1 2">
    <name type="scientific">Brevundimonas phage vB_BpoS-Gurke</name>
    <dbReference type="NCBI Taxonomy" id="2948599"/>
    <lineage>
        <taxon>Viruses</taxon>
        <taxon>Duplodnaviria</taxon>
        <taxon>Heunggongvirae</taxon>
        <taxon>Uroviricota</taxon>
        <taxon>Caudoviricetes</taxon>
        <taxon>Jeanschmidtviridae</taxon>
        <taxon>Kikimoravirus</taxon>
        <taxon>Kikimoravirus gurke</taxon>
    </lineage>
</organism>
<evidence type="ECO:0000313" key="1">
    <source>
        <dbReference type="EMBL" id="UTC28096.1"/>
    </source>
</evidence>
<gene>
    <name evidence="1" type="ORF">GURKE_00640</name>
</gene>
<accession>A0A9E7N4L3</accession>
<evidence type="ECO:0000313" key="2">
    <source>
        <dbReference type="Proteomes" id="UP001055634"/>
    </source>
</evidence>
<proteinExistence type="predicted"/>
<dbReference type="EMBL" id="ON529850">
    <property type="protein sequence ID" value="UTC28096.1"/>
    <property type="molecule type" value="Genomic_DNA"/>
</dbReference>
<keyword evidence="2" id="KW-1185">Reference proteome</keyword>
<reference evidence="1" key="1">
    <citation type="submission" date="2022-04" db="EMBL/GenBank/DDBJ databases">
        <authorList>
            <person name="Friedrich I."/>
            <person name="Schneider D."/>
            <person name="Poehlein A."/>
            <person name="Hertel R."/>
            <person name="Daniel R."/>
        </authorList>
    </citation>
    <scope>NUCLEOTIDE SEQUENCE</scope>
</reference>